<organism evidence="8">
    <name type="scientific">anaerobic digester metagenome</name>
    <dbReference type="NCBI Taxonomy" id="1263854"/>
    <lineage>
        <taxon>unclassified sequences</taxon>
        <taxon>metagenomes</taxon>
        <taxon>ecological metagenomes</taxon>
    </lineage>
</organism>
<dbReference type="Gene3D" id="3.40.50.11900">
    <property type="match status" value="1"/>
</dbReference>
<evidence type="ECO:0000256" key="2">
    <source>
        <dbReference type="ARBA" id="ARBA00022723"/>
    </source>
</evidence>
<feature type="domain" description="DUF2229" evidence="7">
    <location>
        <begin position="665"/>
        <end position="871"/>
    </location>
</feature>
<evidence type="ECO:0000256" key="4">
    <source>
        <dbReference type="ARBA" id="ARBA00023014"/>
    </source>
</evidence>
<dbReference type="Pfam" id="PF01869">
    <property type="entry name" value="BcrAD_BadFG"/>
    <property type="match status" value="2"/>
</dbReference>
<evidence type="ECO:0000313" key="8">
    <source>
        <dbReference type="EMBL" id="VFU11276.1"/>
    </source>
</evidence>
<dbReference type="Gene3D" id="3.30.420.40">
    <property type="match status" value="4"/>
</dbReference>
<reference evidence="8" key="1">
    <citation type="submission" date="2019-03" db="EMBL/GenBank/DDBJ databases">
        <authorList>
            <person name="Hao L."/>
        </authorList>
    </citation>
    <scope>NUCLEOTIDE SEQUENCE</scope>
</reference>
<keyword evidence="3" id="KW-0408">Iron</keyword>
<keyword evidence="4" id="KW-0411">Iron-sulfur</keyword>
<comment type="cofactor">
    <cofactor evidence="1">
        <name>[4Fe-4S] cluster</name>
        <dbReference type="ChEBI" id="CHEBI:49883"/>
    </cofactor>
</comment>
<feature type="domain" description="ATPase BadF/BadG/BcrA/BcrD type" evidence="6">
    <location>
        <begin position="90"/>
        <end position="228"/>
    </location>
</feature>
<dbReference type="PANTHER" id="PTHR32329:SF8">
    <property type="entry name" value="ACTIVATOR OF (R)-2-HYDROXYGLUTARYL-COA DEHYDRATASE"/>
    <property type="match status" value="1"/>
</dbReference>
<dbReference type="SUPFAM" id="SSF53067">
    <property type="entry name" value="Actin-like ATPase domain"/>
    <property type="match status" value="2"/>
</dbReference>
<dbReference type="GO" id="GO:0046872">
    <property type="term" value="F:metal ion binding"/>
    <property type="evidence" value="ECO:0007669"/>
    <property type="project" value="UniProtKB-KW"/>
</dbReference>
<evidence type="ECO:0000259" key="6">
    <source>
        <dbReference type="Pfam" id="PF01869"/>
    </source>
</evidence>
<evidence type="ECO:0000256" key="3">
    <source>
        <dbReference type="ARBA" id="ARBA00023004"/>
    </source>
</evidence>
<dbReference type="InterPro" id="IPR043129">
    <property type="entry name" value="ATPase_NBD"/>
</dbReference>
<feature type="region of interest" description="Disordered" evidence="5">
    <location>
        <begin position="1389"/>
        <end position="1412"/>
    </location>
</feature>
<proteinExistence type="predicted"/>
<dbReference type="CDD" id="cd24035">
    <property type="entry name" value="ASKHA_NBD_O66634-like_rpt2"/>
    <property type="match status" value="1"/>
</dbReference>
<evidence type="ECO:0000256" key="1">
    <source>
        <dbReference type="ARBA" id="ARBA00001966"/>
    </source>
</evidence>
<evidence type="ECO:0000259" key="7">
    <source>
        <dbReference type="Pfam" id="PF09989"/>
    </source>
</evidence>
<evidence type="ECO:0000256" key="5">
    <source>
        <dbReference type="SAM" id="MobiDB-lite"/>
    </source>
</evidence>
<dbReference type="PANTHER" id="PTHR32329">
    <property type="entry name" value="BIFUNCTIONAL PROTEIN [INCLUDES 2-HYDROXYACYL-COA DEHYDRATASE (N-TER) AND ITS ACTIVATOR DOMAIN (C_TERM)-RELATED"/>
    <property type="match status" value="1"/>
</dbReference>
<feature type="domain" description="ATPase BadF/BadG/BcrA/BcrD type" evidence="6">
    <location>
        <begin position="311"/>
        <end position="566"/>
    </location>
</feature>
<dbReference type="InterPro" id="IPR002731">
    <property type="entry name" value="ATPase_BadF"/>
</dbReference>
<gene>
    <name evidence="8" type="ORF">SCFA_1010005</name>
</gene>
<protein>
    <submittedName>
        <fullName evidence="8">2-hydroxyglutaryl-CoA dehydratase, D-component (Modular protein)</fullName>
    </submittedName>
</protein>
<dbReference type="Pfam" id="PF09989">
    <property type="entry name" value="DUF2229"/>
    <property type="match status" value="1"/>
</dbReference>
<accession>A0A485LYL7</accession>
<keyword evidence="2" id="KW-0479">Metal-binding</keyword>
<dbReference type="InterPro" id="IPR018709">
    <property type="entry name" value="CoA_activase_DUF2229"/>
</dbReference>
<dbReference type="InterPro" id="IPR008275">
    <property type="entry name" value="CoA_E_activase_dom"/>
</dbReference>
<name>A0A485LYL7_9ZZZZ</name>
<sequence>MTYLGIDVGSSYLKLWHEDETGTMIGARCVHHRGSPREALARELGYLVSQPDYICCSGVIQGNDLHRWSSDGLLAEVSHLAGSHTRNQLLVLGAERIELVQFDEHGRILSYQTNPACAAGTGSFLDEQMARLGLDFDSIGDIDIDENVPSVASRCAVFAKTDLIHLQQEGYSAQALYNGLCKGLVISGLKSVFGGGIPNGRGILLSGGLLANPHIRHYILAQLPEAEVVEEPIFSRARALCAQARLERFRADGFFGALKASPKTARTGVESGALTLLRSSFPETEIRRSLDSLGNEIWHDIAPGEKFTAFLGVDVGSTSTKAVLVDASSGAIRLDIYTKTAGNPVEAARRIFDSLNALKGSSGFDVKVAGCGTTGSGRKLVGVIIGADLIVNEISAHAKGAKTVDKSVETIFEIGGQDSKFIRLLEGRIVDVNMNYVCAAGTGSFIEEQANTLNMSLDDISTAVMGVSPLPNSDRCTVFMNQEITRQLAGGYPKERIMAGVLLAVFKNYLNRVVGNRPYRADTIVFQGATARNKGLVAALEQITGARVMVSPFCHVMGAYGAALLAGEKTMGSSTFKGFSIPEVTVGEVVCRRCENTCRITVLDTGSGKVSWGYLCGREPDSAGKGRRDNPAMGLRGNLLRQHSPDVGDGRPALRVPALPLYDGFAPMFAEIGRVLGIPIQVCSPGREEIVRELSRLGSGDFCYPVKAAIACTNIILRTYPSDRILLPHLIQEAKDPAVHPRSVYCPFITSLPSFYRTGEDERRIAAPIIDLSMKPAGMAPGFADALEQAGFTGISLARVEKALRSGIKALSDHRRAFAEQGERLFREIGEDKPVIVLFGRSYNLYHKILNLGIPELVESLGYTVIPMDIVPDVVSNAEIMSQFPDMYWYQGQRILRKAMSIRNRPNFFPLVLSNFSCGPDSFILSYFEEIFRAKPYLILELDEHGSATGYQTRIEAFCDMIEQYRASAHPPARAHDLKIRYTLKDFTNGRGRIWIPQIHPYTPQLWASVLTRHGYDARAMGEETDLECALGKSYCRGSECLPAAVTIGKFLSCLSDSRSGNGKGSDVLLMPRAEGPCRFGQYATLQSRILERAGFDRTWIVSPTSENGYRFLEPKIERDVWRALCLGDMLYKLRCRTVPYHPRPRAAEALIDQAVEDIEYRISRGRDWKDTVRSLVLDLSNSLDHAMPRKPLVGIVGEIFVRLNTFSNQRVVKAVEEAGGEAWLSPMSEWIHYTLEMVSRKGSRLRAWLRSLKQTYLHHLEQEISSLFSPLLDERCEPAIERVIQQGEPFIPVNFEGEAILTVGRARLFAEQGADLVVNCSPFSCMPGRITSHIFQTHPDYVGVPVINLFFDGIGDVSSQVGIYLKSITRTHELRHRVSFSFIRKRPHPRSGVAADDGEPAGIMPDDQRGT</sequence>
<dbReference type="EMBL" id="CAADRM010000004">
    <property type="protein sequence ID" value="VFU11276.1"/>
    <property type="molecule type" value="Genomic_DNA"/>
</dbReference>
<dbReference type="InterPro" id="IPR051805">
    <property type="entry name" value="Dehydratase_Activator_Redct"/>
</dbReference>
<dbReference type="GO" id="GO:0051536">
    <property type="term" value="F:iron-sulfur cluster binding"/>
    <property type="evidence" value="ECO:0007669"/>
    <property type="project" value="UniProtKB-KW"/>
</dbReference>
<dbReference type="NCBIfam" id="TIGR00241">
    <property type="entry name" value="CoA_E_activ"/>
    <property type="match status" value="1"/>
</dbReference>